<dbReference type="InterPro" id="IPR020103">
    <property type="entry name" value="PsdUridine_synth_cat_dom_sf"/>
</dbReference>
<evidence type="ECO:0000256" key="6">
    <source>
        <dbReference type="PIRSR" id="PIRSR001430-2"/>
    </source>
</evidence>
<dbReference type="PANTHER" id="PTHR11142:SF0">
    <property type="entry name" value="TRNA PSEUDOURIDINE SYNTHASE-LIKE 1"/>
    <property type="match status" value="1"/>
</dbReference>
<gene>
    <name evidence="4" type="primary">truA</name>
    <name evidence="9" type="ORF">X929_04005</name>
</gene>
<dbReference type="OrthoDB" id="9811823at2"/>
<dbReference type="AlphaFoldDB" id="A0A2K1P258"/>
<dbReference type="EC" id="5.4.99.12" evidence="4"/>
<protein>
    <recommendedName>
        <fullName evidence="4">tRNA pseudouridine synthase A</fullName>
        <ecNumber evidence="4">5.4.99.12</ecNumber>
    </recommendedName>
    <alternativeName>
        <fullName evidence="4">tRNA pseudouridine(38-40) synthase</fullName>
    </alternativeName>
    <alternativeName>
        <fullName evidence="4">tRNA pseudouridylate synthase I</fullName>
    </alternativeName>
    <alternativeName>
        <fullName evidence="4">tRNA-uridine isomerase I</fullName>
    </alternativeName>
</protein>
<sequence length="245" mass="28532">MKWVAAKVMYDGTNFFGYQSQPAFRTVQDEFEKSLKIIFKKETPSYACGRTDTGVHATGQVVSFKVENENMTEKNIKDALNAILPEDIYVKEVKEVKEGFNPRAEAKKRIYHYFIYINEDPNIFLRNRVWWVPLTLNLEKMRQAAKYFEGEHDFTSFKTGNDERNPIRTIYRVRIIQLRKDLILIRVEGKSFLKRMVRNIVGALVKVGTDVWEVEKIEEILEAKKRASAPASAPPQGLYFYSALF</sequence>
<evidence type="ECO:0000256" key="2">
    <source>
        <dbReference type="ARBA" id="ARBA00022694"/>
    </source>
</evidence>
<proteinExistence type="inferred from homology"/>
<name>A0A2K1P258_9BACT</name>
<comment type="function">
    <text evidence="4">Formation of pseudouridine at positions 38, 39 and 40 in the anticodon stem and loop of transfer RNAs.</text>
</comment>
<evidence type="ECO:0000313" key="9">
    <source>
        <dbReference type="EMBL" id="PNR96869.1"/>
    </source>
</evidence>
<evidence type="ECO:0000259" key="8">
    <source>
        <dbReference type="Pfam" id="PF01416"/>
    </source>
</evidence>
<dbReference type="Pfam" id="PF01416">
    <property type="entry name" value="PseudoU_synth_1"/>
    <property type="match status" value="2"/>
</dbReference>
<feature type="domain" description="Pseudouridine synthase I TruA alpha/beta" evidence="8">
    <location>
        <begin position="144"/>
        <end position="244"/>
    </location>
</feature>
<evidence type="ECO:0000256" key="7">
    <source>
        <dbReference type="RuleBase" id="RU003792"/>
    </source>
</evidence>
<dbReference type="GO" id="GO:0031119">
    <property type="term" value="P:tRNA pseudouridine synthesis"/>
    <property type="evidence" value="ECO:0007669"/>
    <property type="project" value="UniProtKB-UniRule"/>
</dbReference>
<dbReference type="FunFam" id="3.30.70.580:FF:000001">
    <property type="entry name" value="tRNA pseudouridine synthase A"/>
    <property type="match status" value="1"/>
</dbReference>
<dbReference type="PANTHER" id="PTHR11142">
    <property type="entry name" value="PSEUDOURIDYLATE SYNTHASE"/>
    <property type="match status" value="1"/>
</dbReference>
<organism evidence="9 10">
    <name type="scientific">Petrotoga olearia DSM 13574</name>
    <dbReference type="NCBI Taxonomy" id="1122955"/>
    <lineage>
        <taxon>Bacteria</taxon>
        <taxon>Thermotogati</taxon>
        <taxon>Thermotogota</taxon>
        <taxon>Thermotogae</taxon>
        <taxon>Petrotogales</taxon>
        <taxon>Petrotogaceae</taxon>
        <taxon>Petrotoga</taxon>
    </lineage>
</organism>
<evidence type="ECO:0000313" key="10">
    <source>
        <dbReference type="Proteomes" id="UP000236434"/>
    </source>
</evidence>
<comment type="similarity">
    <text evidence="1 4 7">Belongs to the tRNA pseudouridine synthase TruA family.</text>
</comment>
<feature type="active site" description="Nucleophile" evidence="4 5">
    <location>
        <position position="52"/>
    </location>
</feature>
<dbReference type="NCBIfam" id="TIGR00071">
    <property type="entry name" value="hisT_truA"/>
    <property type="match status" value="1"/>
</dbReference>
<dbReference type="Gene3D" id="3.30.70.580">
    <property type="entry name" value="Pseudouridine synthase I, catalytic domain, N-terminal subdomain"/>
    <property type="match status" value="1"/>
</dbReference>
<evidence type="ECO:0000256" key="4">
    <source>
        <dbReference type="HAMAP-Rule" id="MF_00171"/>
    </source>
</evidence>
<dbReference type="InterPro" id="IPR020095">
    <property type="entry name" value="PsdUridine_synth_TruA_C"/>
</dbReference>
<reference evidence="9 10" key="1">
    <citation type="submission" date="2013-12" db="EMBL/GenBank/DDBJ databases">
        <title>Comparative genomics of Petrotoga isolates.</title>
        <authorList>
            <person name="Nesbo C.L."/>
            <person name="Charchuk R."/>
            <person name="Chow K."/>
        </authorList>
    </citation>
    <scope>NUCLEOTIDE SEQUENCE [LARGE SCALE GENOMIC DNA]</scope>
    <source>
        <strain evidence="9 10">DSM 13574</strain>
    </source>
</reference>
<dbReference type="InterPro" id="IPR020094">
    <property type="entry name" value="TruA/RsuA/RluB/E/F_N"/>
</dbReference>
<dbReference type="CDD" id="cd02570">
    <property type="entry name" value="PseudoU_synth_EcTruA"/>
    <property type="match status" value="1"/>
</dbReference>
<comment type="subunit">
    <text evidence="4">Homodimer.</text>
</comment>
<keyword evidence="3 4" id="KW-0413">Isomerase</keyword>
<dbReference type="HAMAP" id="MF_00171">
    <property type="entry name" value="TruA"/>
    <property type="match status" value="1"/>
</dbReference>
<dbReference type="EMBL" id="AZRL01000011">
    <property type="protein sequence ID" value="PNR96869.1"/>
    <property type="molecule type" value="Genomic_DNA"/>
</dbReference>
<feature type="binding site" evidence="4 6">
    <location>
        <position position="111"/>
    </location>
    <ligand>
        <name>substrate</name>
    </ligand>
</feature>
<evidence type="ECO:0000256" key="5">
    <source>
        <dbReference type="PIRSR" id="PIRSR001430-1"/>
    </source>
</evidence>
<dbReference type="InterPro" id="IPR001406">
    <property type="entry name" value="PsdUridine_synth_TruA"/>
</dbReference>
<dbReference type="Proteomes" id="UP000236434">
    <property type="component" value="Unassembled WGS sequence"/>
</dbReference>
<dbReference type="SUPFAM" id="SSF55120">
    <property type="entry name" value="Pseudouridine synthase"/>
    <property type="match status" value="1"/>
</dbReference>
<comment type="caution">
    <text evidence="9">The sequence shown here is derived from an EMBL/GenBank/DDBJ whole genome shotgun (WGS) entry which is preliminary data.</text>
</comment>
<evidence type="ECO:0000256" key="3">
    <source>
        <dbReference type="ARBA" id="ARBA00023235"/>
    </source>
</evidence>
<dbReference type="InterPro" id="IPR020097">
    <property type="entry name" value="PsdUridine_synth_TruA_a/b_dom"/>
</dbReference>
<comment type="catalytic activity">
    <reaction evidence="4 7">
        <text>uridine(38/39/40) in tRNA = pseudouridine(38/39/40) in tRNA</text>
        <dbReference type="Rhea" id="RHEA:22376"/>
        <dbReference type="Rhea" id="RHEA-COMP:10085"/>
        <dbReference type="Rhea" id="RHEA-COMP:10087"/>
        <dbReference type="ChEBI" id="CHEBI:65314"/>
        <dbReference type="ChEBI" id="CHEBI:65315"/>
        <dbReference type="EC" id="5.4.99.12"/>
    </reaction>
</comment>
<accession>A0A2K1P258</accession>
<dbReference type="GO" id="GO:0160147">
    <property type="term" value="F:tRNA pseudouridine(38-40) synthase activity"/>
    <property type="evidence" value="ECO:0007669"/>
    <property type="project" value="UniProtKB-EC"/>
</dbReference>
<dbReference type="PIRSF" id="PIRSF001430">
    <property type="entry name" value="tRNA_psdUrid_synth"/>
    <property type="match status" value="1"/>
</dbReference>
<keyword evidence="2 4" id="KW-0819">tRNA processing</keyword>
<dbReference type="GO" id="GO:0003723">
    <property type="term" value="F:RNA binding"/>
    <property type="evidence" value="ECO:0007669"/>
    <property type="project" value="InterPro"/>
</dbReference>
<comment type="caution">
    <text evidence="4">Lacks conserved residue(s) required for the propagation of feature annotation.</text>
</comment>
<evidence type="ECO:0000256" key="1">
    <source>
        <dbReference type="ARBA" id="ARBA00009375"/>
    </source>
</evidence>
<dbReference type="Gene3D" id="3.30.70.660">
    <property type="entry name" value="Pseudouridine synthase I, catalytic domain, C-terminal subdomain"/>
    <property type="match status" value="1"/>
</dbReference>
<feature type="domain" description="Pseudouridine synthase I TruA alpha/beta" evidence="8">
    <location>
        <begin position="8"/>
        <end position="98"/>
    </location>
</feature>
<dbReference type="RefSeq" id="WP_103066746.1">
    <property type="nucleotide sequence ID" value="NZ_AZRL01000011.1"/>
</dbReference>